<evidence type="ECO:0000256" key="1">
    <source>
        <dbReference type="ARBA" id="ARBA00023015"/>
    </source>
</evidence>
<feature type="domain" description="HTH deoR-type" evidence="4">
    <location>
        <begin position="1"/>
        <end position="56"/>
    </location>
</feature>
<keyword evidence="6" id="KW-1185">Reference proteome</keyword>
<dbReference type="InterPro" id="IPR036388">
    <property type="entry name" value="WH-like_DNA-bd_sf"/>
</dbReference>
<dbReference type="PANTHER" id="PTHR30363">
    <property type="entry name" value="HTH-TYPE TRANSCRIPTIONAL REGULATOR SRLR-RELATED"/>
    <property type="match status" value="1"/>
</dbReference>
<dbReference type="SUPFAM" id="SSF100950">
    <property type="entry name" value="NagB/RpiA/CoA transferase-like"/>
    <property type="match status" value="1"/>
</dbReference>
<name>A0ABS3WKC8_9BACL</name>
<dbReference type="Proteomes" id="UP000670947">
    <property type="component" value="Unassembled WGS sequence"/>
</dbReference>
<dbReference type="PROSITE" id="PS00894">
    <property type="entry name" value="HTH_DEOR_1"/>
    <property type="match status" value="1"/>
</dbReference>
<dbReference type="InterPro" id="IPR036390">
    <property type="entry name" value="WH_DNA-bd_sf"/>
</dbReference>
<evidence type="ECO:0000313" key="5">
    <source>
        <dbReference type="EMBL" id="MBO7748778.1"/>
    </source>
</evidence>
<dbReference type="Pfam" id="PF00455">
    <property type="entry name" value="DeoRC"/>
    <property type="match status" value="1"/>
</dbReference>
<dbReference type="Gene3D" id="1.10.10.10">
    <property type="entry name" value="Winged helix-like DNA-binding domain superfamily/Winged helix DNA-binding domain"/>
    <property type="match status" value="1"/>
</dbReference>
<accession>A0ABS3WKC8</accession>
<keyword evidence="1" id="KW-0805">Transcription regulation</keyword>
<dbReference type="InterPro" id="IPR018356">
    <property type="entry name" value="Tscrpt_reg_HTH_DeoR_CS"/>
</dbReference>
<keyword evidence="3" id="KW-0804">Transcription</keyword>
<dbReference type="PANTHER" id="PTHR30363:SF44">
    <property type="entry name" value="AGA OPERON TRANSCRIPTIONAL REPRESSOR-RELATED"/>
    <property type="match status" value="1"/>
</dbReference>
<reference evidence="5 6" key="1">
    <citation type="submission" date="2021-03" db="EMBL/GenBank/DDBJ databases">
        <title>Paenibacillus artemisicola MWE-103 whole genome sequence.</title>
        <authorList>
            <person name="Ham Y.J."/>
        </authorList>
    </citation>
    <scope>NUCLEOTIDE SEQUENCE [LARGE SCALE GENOMIC DNA]</scope>
    <source>
        <strain evidence="5 6">MWE-103</strain>
    </source>
</reference>
<evidence type="ECO:0000313" key="6">
    <source>
        <dbReference type="Proteomes" id="UP000670947"/>
    </source>
</evidence>
<dbReference type="SMART" id="SM00420">
    <property type="entry name" value="HTH_DEOR"/>
    <property type="match status" value="1"/>
</dbReference>
<proteinExistence type="predicted"/>
<dbReference type="Gene3D" id="3.40.50.1360">
    <property type="match status" value="1"/>
</dbReference>
<protein>
    <submittedName>
        <fullName evidence="5">DeoR/GlpR transcriptional regulator</fullName>
    </submittedName>
</protein>
<dbReference type="SMART" id="SM01134">
    <property type="entry name" value="DeoRC"/>
    <property type="match status" value="1"/>
</dbReference>
<dbReference type="CDD" id="cd00090">
    <property type="entry name" value="HTH_ARSR"/>
    <property type="match status" value="1"/>
</dbReference>
<evidence type="ECO:0000256" key="3">
    <source>
        <dbReference type="ARBA" id="ARBA00023163"/>
    </source>
</evidence>
<keyword evidence="2" id="KW-0238">DNA-binding</keyword>
<dbReference type="InterPro" id="IPR014036">
    <property type="entry name" value="DeoR-like_C"/>
</dbReference>
<dbReference type="PRINTS" id="PR00037">
    <property type="entry name" value="HTHLACR"/>
</dbReference>
<gene>
    <name evidence="5" type="ORF">I8J29_31870</name>
</gene>
<dbReference type="EMBL" id="JAGGDJ010000074">
    <property type="protein sequence ID" value="MBO7748778.1"/>
    <property type="molecule type" value="Genomic_DNA"/>
</dbReference>
<comment type="caution">
    <text evidence="5">The sequence shown here is derived from an EMBL/GenBank/DDBJ whole genome shotgun (WGS) entry which is preliminary data.</text>
</comment>
<dbReference type="InterPro" id="IPR011991">
    <property type="entry name" value="ArsR-like_HTH"/>
</dbReference>
<evidence type="ECO:0000256" key="2">
    <source>
        <dbReference type="ARBA" id="ARBA00023125"/>
    </source>
</evidence>
<dbReference type="PROSITE" id="PS51000">
    <property type="entry name" value="HTH_DEOR_2"/>
    <property type="match status" value="1"/>
</dbReference>
<dbReference type="SUPFAM" id="SSF46785">
    <property type="entry name" value="Winged helix' DNA-binding domain"/>
    <property type="match status" value="1"/>
</dbReference>
<dbReference type="Pfam" id="PF08220">
    <property type="entry name" value="HTH_DeoR"/>
    <property type="match status" value="1"/>
</dbReference>
<organism evidence="5 6">
    <name type="scientific">Paenibacillus artemisiicola</name>
    <dbReference type="NCBI Taxonomy" id="1172618"/>
    <lineage>
        <taxon>Bacteria</taxon>
        <taxon>Bacillati</taxon>
        <taxon>Bacillota</taxon>
        <taxon>Bacilli</taxon>
        <taxon>Bacillales</taxon>
        <taxon>Paenibacillaceae</taxon>
        <taxon>Paenibacillus</taxon>
    </lineage>
</organism>
<dbReference type="RefSeq" id="WP_208851304.1">
    <property type="nucleotide sequence ID" value="NZ_JAGGDJ010000074.1"/>
</dbReference>
<sequence length="257" mass="28034">MKKRHLEIIDILKQKPYMTIEDLCRALDVSPATMRRDLTQLEESGDILRINGGAMIKPQAGGGTQPDGRGKADPYEDEKLRIAQAAASLVKEGDTIFVDAGSTNQHIADRLAGKTNITIITNSLEIAYRLNPVKEKQNLSVIICGGALGEANPDSIVGPVAEKMISMFRANLAFIGTSAIDIRQGITDAYLASARIKENMIENANKVYLVTDRSKFGVINTAFVCPIEKIDHVITDLEAPAEDIRYLQNRGIAVTLV</sequence>
<dbReference type="InterPro" id="IPR050313">
    <property type="entry name" value="Carb_Metab_HTH_regulators"/>
</dbReference>
<dbReference type="InterPro" id="IPR037171">
    <property type="entry name" value="NagB/RpiA_transferase-like"/>
</dbReference>
<dbReference type="InterPro" id="IPR001034">
    <property type="entry name" value="DeoR_HTH"/>
</dbReference>
<evidence type="ECO:0000259" key="4">
    <source>
        <dbReference type="PROSITE" id="PS51000"/>
    </source>
</evidence>